<gene>
    <name evidence="2" type="ORF">GCM10010334_23960</name>
</gene>
<comment type="caution">
    <text evidence="2">The sequence shown here is derived from an EMBL/GenBank/DDBJ whole genome shotgun (WGS) entry which is preliminary data.</text>
</comment>
<evidence type="ECO:0000313" key="2">
    <source>
        <dbReference type="EMBL" id="GHC90165.1"/>
    </source>
</evidence>
<name>A0A918WWF2_9ACTN</name>
<proteinExistence type="predicted"/>
<dbReference type="Pfam" id="PF13185">
    <property type="entry name" value="GAF_2"/>
    <property type="match status" value="1"/>
</dbReference>
<dbReference type="Gene3D" id="3.30.750.24">
    <property type="entry name" value="STAS domain"/>
    <property type="match status" value="1"/>
</dbReference>
<organism evidence="2 3">
    <name type="scientific">Streptomyces finlayi</name>
    <dbReference type="NCBI Taxonomy" id="67296"/>
    <lineage>
        <taxon>Bacteria</taxon>
        <taxon>Bacillati</taxon>
        <taxon>Actinomycetota</taxon>
        <taxon>Actinomycetes</taxon>
        <taxon>Kitasatosporales</taxon>
        <taxon>Streptomycetaceae</taxon>
        <taxon>Streptomyces</taxon>
    </lineage>
</organism>
<dbReference type="Pfam" id="PF13466">
    <property type="entry name" value="STAS_2"/>
    <property type="match status" value="1"/>
</dbReference>
<dbReference type="EMBL" id="BMVC01000004">
    <property type="protein sequence ID" value="GHC90165.1"/>
    <property type="molecule type" value="Genomic_DNA"/>
</dbReference>
<accession>A0A918WWF2</accession>
<evidence type="ECO:0000259" key="1">
    <source>
        <dbReference type="PROSITE" id="PS50801"/>
    </source>
</evidence>
<protein>
    <recommendedName>
        <fullName evidence="1">STAS domain-containing protein</fullName>
    </recommendedName>
</protein>
<sequence length="319" mass="33940">MGTTQSQAARHGVRDVLLRGDDREPAISVRELEPPAPVGGVGWATLGPAACFTVTVNDGRGITLRVAGELDLACLHSLARLLRTLTGTPRRLALDLSQVTFCSPDALDLMAGAAQQLRSIGRELVVESARSQVLRTLRLSGGHPGLRVDLTPVGLFSRDDYRHRQALLRDALALALRITGAPMGNAQLLEPGTGLLHLTSQRGFHQPFLDFFATVDDRDTACGVAALDRAPVFVEEVLHSPVFLGTPAMDAVRDAGVGAVVSLPVTTRHGVLVGVISVHQRMATAWTPDRRRTLTSLARAAGQLLDPVGHTEGAPLLLT</sequence>
<dbReference type="SUPFAM" id="SSF55781">
    <property type="entry name" value="GAF domain-like"/>
    <property type="match status" value="1"/>
</dbReference>
<dbReference type="InterPro" id="IPR029016">
    <property type="entry name" value="GAF-like_dom_sf"/>
</dbReference>
<dbReference type="InterPro" id="IPR058548">
    <property type="entry name" value="MlaB-like_STAS"/>
</dbReference>
<feature type="domain" description="STAS" evidence="1">
    <location>
        <begin position="64"/>
        <end position="141"/>
    </location>
</feature>
<dbReference type="InterPro" id="IPR036513">
    <property type="entry name" value="STAS_dom_sf"/>
</dbReference>
<dbReference type="CDD" id="cd07043">
    <property type="entry name" value="STAS_anti-anti-sigma_factors"/>
    <property type="match status" value="1"/>
</dbReference>
<dbReference type="InterPro" id="IPR002645">
    <property type="entry name" value="STAS_dom"/>
</dbReference>
<dbReference type="RefSeq" id="WP_189823541.1">
    <property type="nucleotide sequence ID" value="NZ_BMVC01000004.1"/>
</dbReference>
<evidence type="ECO:0000313" key="3">
    <source>
        <dbReference type="Proteomes" id="UP000638353"/>
    </source>
</evidence>
<dbReference type="PROSITE" id="PS50801">
    <property type="entry name" value="STAS"/>
    <property type="match status" value="1"/>
</dbReference>
<dbReference type="SUPFAM" id="SSF52091">
    <property type="entry name" value="SpoIIaa-like"/>
    <property type="match status" value="1"/>
</dbReference>
<reference evidence="2" key="1">
    <citation type="journal article" date="2014" name="Int. J. Syst. Evol. Microbiol.">
        <title>Complete genome sequence of Corynebacterium casei LMG S-19264T (=DSM 44701T), isolated from a smear-ripened cheese.</title>
        <authorList>
            <consortium name="US DOE Joint Genome Institute (JGI-PGF)"/>
            <person name="Walter F."/>
            <person name="Albersmeier A."/>
            <person name="Kalinowski J."/>
            <person name="Ruckert C."/>
        </authorList>
    </citation>
    <scope>NUCLEOTIDE SEQUENCE</scope>
    <source>
        <strain evidence="2">JCM 4637</strain>
    </source>
</reference>
<dbReference type="Proteomes" id="UP000638353">
    <property type="component" value="Unassembled WGS sequence"/>
</dbReference>
<reference evidence="2" key="2">
    <citation type="submission" date="2020-09" db="EMBL/GenBank/DDBJ databases">
        <authorList>
            <person name="Sun Q."/>
            <person name="Ohkuma M."/>
        </authorList>
    </citation>
    <scope>NUCLEOTIDE SEQUENCE</scope>
    <source>
        <strain evidence="2">JCM 4637</strain>
    </source>
</reference>
<dbReference type="AlphaFoldDB" id="A0A918WWF2"/>
<dbReference type="InterPro" id="IPR003018">
    <property type="entry name" value="GAF"/>
</dbReference>
<dbReference type="Gene3D" id="3.30.450.40">
    <property type="match status" value="1"/>
</dbReference>